<dbReference type="FunFam" id="1.10.10.10:FF:000001">
    <property type="entry name" value="LysR family transcriptional regulator"/>
    <property type="match status" value="1"/>
</dbReference>
<evidence type="ECO:0000256" key="1">
    <source>
        <dbReference type="ARBA" id="ARBA00009437"/>
    </source>
</evidence>
<dbReference type="GO" id="GO:0003700">
    <property type="term" value="F:DNA-binding transcription factor activity"/>
    <property type="evidence" value="ECO:0007669"/>
    <property type="project" value="InterPro"/>
</dbReference>
<dbReference type="OrthoDB" id="9803735at2"/>
<dbReference type="CDD" id="cd08414">
    <property type="entry name" value="PBP2_LTTR_aromatics_like"/>
    <property type="match status" value="1"/>
</dbReference>
<dbReference type="AlphaFoldDB" id="A0A4Q1SFV7"/>
<dbReference type="Pfam" id="PF03466">
    <property type="entry name" value="LysR_substrate"/>
    <property type="match status" value="1"/>
</dbReference>
<dbReference type="SUPFAM" id="SSF46785">
    <property type="entry name" value="Winged helix' DNA-binding domain"/>
    <property type="match status" value="1"/>
</dbReference>
<dbReference type="SUPFAM" id="SSF53850">
    <property type="entry name" value="Periplasmic binding protein-like II"/>
    <property type="match status" value="1"/>
</dbReference>
<keyword evidence="7" id="KW-1185">Reference proteome</keyword>
<dbReference type="PRINTS" id="PR00039">
    <property type="entry name" value="HTHLYSR"/>
</dbReference>
<evidence type="ECO:0000256" key="3">
    <source>
        <dbReference type="ARBA" id="ARBA00023125"/>
    </source>
</evidence>
<dbReference type="Gene3D" id="3.40.190.10">
    <property type="entry name" value="Periplasmic binding protein-like II"/>
    <property type="match status" value="2"/>
</dbReference>
<dbReference type="PANTHER" id="PTHR30346:SF0">
    <property type="entry name" value="HCA OPERON TRANSCRIPTIONAL ACTIVATOR HCAR"/>
    <property type="match status" value="1"/>
</dbReference>
<dbReference type="PANTHER" id="PTHR30346">
    <property type="entry name" value="TRANSCRIPTIONAL DUAL REGULATOR HCAR-RELATED"/>
    <property type="match status" value="1"/>
</dbReference>
<dbReference type="EMBL" id="SDMK01000001">
    <property type="protein sequence ID" value="RXS96448.1"/>
    <property type="molecule type" value="Genomic_DNA"/>
</dbReference>
<dbReference type="RefSeq" id="WP_129206197.1">
    <property type="nucleotide sequence ID" value="NZ_BMGU01000001.1"/>
</dbReference>
<proteinExistence type="inferred from homology"/>
<dbReference type="Gene3D" id="1.10.10.10">
    <property type="entry name" value="Winged helix-like DNA-binding domain superfamily/Winged helix DNA-binding domain"/>
    <property type="match status" value="1"/>
</dbReference>
<dbReference type="GO" id="GO:0032993">
    <property type="term" value="C:protein-DNA complex"/>
    <property type="evidence" value="ECO:0007669"/>
    <property type="project" value="TreeGrafter"/>
</dbReference>
<dbReference type="InterPro" id="IPR036390">
    <property type="entry name" value="WH_DNA-bd_sf"/>
</dbReference>
<organism evidence="6 7">
    <name type="scientific">Silvibacterium dinghuense</name>
    <dbReference type="NCBI Taxonomy" id="1560006"/>
    <lineage>
        <taxon>Bacteria</taxon>
        <taxon>Pseudomonadati</taxon>
        <taxon>Acidobacteriota</taxon>
        <taxon>Terriglobia</taxon>
        <taxon>Terriglobales</taxon>
        <taxon>Acidobacteriaceae</taxon>
        <taxon>Silvibacterium</taxon>
    </lineage>
</organism>
<dbReference type="Pfam" id="PF00126">
    <property type="entry name" value="HTH_1"/>
    <property type="match status" value="1"/>
</dbReference>
<reference evidence="6 7" key="1">
    <citation type="journal article" date="2016" name="Int. J. Syst. Evol. Microbiol.">
        <title>Acidipila dinghuensis sp. nov., an acidobacterium isolated from forest soil.</title>
        <authorList>
            <person name="Jiang Y.W."/>
            <person name="Wang J."/>
            <person name="Chen M.H."/>
            <person name="Lv Y.Y."/>
            <person name="Qiu L.H."/>
        </authorList>
    </citation>
    <scope>NUCLEOTIDE SEQUENCE [LARGE SCALE GENOMIC DNA]</scope>
    <source>
        <strain evidence="6 7">DHOF10</strain>
    </source>
</reference>
<keyword evidence="4" id="KW-0804">Transcription</keyword>
<dbReference type="GO" id="GO:0003677">
    <property type="term" value="F:DNA binding"/>
    <property type="evidence" value="ECO:0007669"/>
    <property type="project" value="UniProtKB-KW"/>
</dbReference>
<keyword evidence="3" id="KW-0238">DNA-binding</keyword>
<evidence type="ECO:0000313" key="6">
    <source>
        <dbReference type="EMBL" id="RXS96448.1"/>
    </source>
</evidence>
<keyword evidence="2" id="KW-0805">Transcription regulation</keyword>
<accession>A0A4Q1SFV7</accession>
<sequence>MELKHLRSFVAVAEELSFVRAAGMLHLSQAALTEQIQKLEQELGVQLFLRDKRSVALTEPGAIFLTEARATLVRAQQAVERVQKAARGETGRLRIGFVSSAALEIVPGIALAFRHKFPDITLDLTNMRTSMQVKRLLAGTLDAGFVRLPLAQPQLLTTIVHREPFVLALPEDHRLAQSKSIQLGDFRDEKFVSYGRRWAPGFFDAMMQMCTREGFSPEIVQETGEMYTTMALVAAGVGVAILPRSVALAPSQGVAVKPLPKSVGTSEIAMAVRRSGWTALIEHFVETVDEVLREDNRMPNLVNR</sequence>
<comment type="caution">
    <text evidence="6">The sequence shown here is derived from an EMBL/GenBank/DDBJ whole genome shotgun (WGS) entry which is preliminary data.</text>
</comment>
<dbReference type="Proteomes" id="UP000290253">
    <property type="component" value="Unassembled WGS sequence"/>
</dbReference>
<comment type="similarity">
    <text evidence="1">Belongs to the LysR transcriptional regulatory family.</text>
</comment>
<dbReference type="InterPro" id="IPR000847">
    <property type="entry name" value="LysR_HTH_N"/>
</dbReference>
<evidence type="ECO:0000259" key="5">
    <source>
        <dbReference type="PROSITE" id="PS50931"/>
    </source>
</evidence>
<dbReference type="InterPro" id="IPR005119">
    <property type="entry name" value="LysR_subst-bd"/>
</dbReference>
<dbReference type="PROSITE" id="PS50931">
    <property type="entry name" value="HTH_LYSR"/>
    <property type="match status" value="1"/>
</dbReference>
<protein>
    <submittedName>
        <fullName evidence="6">LysR family transcriptional regulator</fullName>
    </submittedName>
</protein>
<name>A0A4Q1SFV7_9BACT</name>
<evidence type="ECO:0000313" key="7">
    <source>
        <dbReference type="Proteomes" id="UP000290253"/>
    </source>
</evidence>
<gene>
    <name evidence="6" type="ORF">ESZ00_00330</name>
</gene>
<evidence type="ECO:0000256" key="2">
    <source>
        <dbReference type="ARBA" id="ARBA00023015"/>
    </source>
</evidence>
<evidence type="ECO:0000256" key="4">
    <source>
        <dbReference type="ARBA" id="ARBA00023163"/>
    </source>
</evidence>
<feature type="domain" description="HTH lysR-type" evidence="5">
    <location>
        <begin position="1"/>
        <end position="58"/>
    </location>
</feature>
<dbReference type="InterPro" id="IPR036388">
    <property type="entry name" value="WH-like_DNA-bd_sf"/>
</dbReference>